<dbReference type="EMBL" id="AJDQ01000006">
    <property type="protein sequence ID" value="EOI57479.1"/>
    <property type="molecule type" value="Genomic_DNA"/>
</dbReference>
<dbReference type="PATRIC" id="fig|1158614.3.peg.1704"/>
<dbReference type="EMBL" id="ASWH01000001">
    <property type="protein sequence ID" value="EOW82947.1"/>
    <property type="molecule type" value="Genomic_DNA"/>
</dbReference>
<organism evidence="1 3">
    <name type="scientific">Enterococcus gilvus ATCC BAA-350</name>
    <dbReference type="NCBI Taxonomy" id="1158614"/>
    <lineage>
        <taxon>Bacteria</taxon>
        <taxon>Bacillati</taxon>
        <taxon>Bacillota</taxon>
        <taxon>Bacilli</taxon>
        <taxon>Lactobacillales</taxon>
        <taxon>Enterococcaceae</taxon>
        <taxon>Enterococcus</taxon>
    </lineage>
</organism>
<proteinExistence type="predicted"/>
<evidence type="ECO:0000313" key="4">
    <source>
        <dbReference type="Proteomes" id="UP000014160"/>
    </source>
</evidence>
<dbReference type="RefSeq" id="WP_010780108.1">
    <property type="nucleotide sequence ID" value="NZ_ASWH01000001.1"/>
</dbReference>
<evidence type="ECO:0000313" key="1">
    <source>
        <dbReference type="EMBL" id="EOI57479.1"/>
    </source>
</evidence>
<sequence length="70" mass="8252">MKEMMKKMIEMLMKIDDLESDEQFEAIEEFSIQTMELTAKVNWKYFTFLKEAGFTEEQAMQMVLAGQNNG</sequence>
<accession>R2XRI5</accession>
<dbReference type="Proteomes" id="UP000014160">
    <property type="component" value="Unassembled WGS sequence"/>
</dbReference>
<keyword evidence="4" id="KW-1185">Reference proteome</keyword>
<evidence type="ECO:0008006" key="5">
    <source>
        <dbReference type="Google" id="ProtNLM"/>
    </source>
</evidence>
<reference evidence="1 3" key="1">
    <citation type="submission" date="2013-02" db="EMBL/GenBank/DDBJ databases">
        <title>The Genome Sequence of Enterococcus gilvus ATCC BAA-350.</title>
        <authorList>
            <consortium name="The Broad Institute Genome Sequencing Platform"/>
            <consortium name="The Broad Institute Genome Sequencing Center for Infectious Disease"/>
            <person name="Earl A.M."/>
            <person name="Gilmore M.S."/>
            <person name="Lebreton F."/>
            <person name="Walker B."/>
            <person name="Young S.K."/>
            <person name="Zeng Q."/>
            <person name="Gargeya S."/>
            <person name="Fitzgerald M."/>
            <person name="Haas B."/>
            <person name="Abouelleil A."/>
            <person name="Alvarado L."/>
            <person name="Arachchi H.M."/>
            <person name="Berlin A.M."/>
            <person name="Chapman S.B."/>
            <person name="Dewar J."/>
            <person name="Goldberg J."/>
            <person name="Griggs A."/>
            <person name="Gujja S."/>
            <person name="Hansen M."/>
            <person name="Howarth C."/>
            <person name="Imamovic A."/>
            <person name="Larimer J."/>
            <person name="McCowan C."/>
            <person name="Murphy C."/>
            <person name="Neiman D."/>
            <person name="Pearson M."/>
            <person name="Priest M."/>
            <person name="Roberts A."/>
            <person name="Saif S."/>
            <person name="Shea T."/>
            <person name="Sisk P."/>
            <person name="Sykes S."/>
            <person name="Wortman J."/>
            <person name="Nusbaum C."/>
            <person name="Birren B."/>
        </authorList>
    </citation>
    <scope>NUCLEOTIDE SEQUENCE [LARGE SCALE GENOMIC DNA]</scope>
    <source>
        <strain evidence="1 3">ATCC BAA-350</strain>
    </source>
</reference>
<dbReference type="HOGENOM" id="CLU_2751572_0_0_9"/>
<dbReference type="Proteomes" id="UP000013750">
    <property type="component" value="Unassembled WGS sequence"/>
</dbReference>
<evidence type="ECO:0000313" key="2">
    <source>
        <dbReference type="EMBL" id="EOW82947.1"/>
    </source>
</evidence>
<dbReference type="AlphaFoldDB" id="R2XRI5"/>
<evidence type="ECO:0000313" key="3">
    <source>
        <dbReference type="Proteomes" id="UP000013750"/>
    </source>
</evidence>
<comment type="caution">
    <text evidence="1">The sequence shown here is derived from an EMBL/GenBank/DDBJ whole genome shotgun (WGS) entry which is preliminary data.</text>
</comment>
<name>R2XRI5_9ENTE</name>
<reference evidence="2 4" key="2">
    <citation type="submission" date="2013-03" db="EMBL/GenBank/DDBJ databases">
        <title>The Genome Sequence of Enterococcus gilvus ATCC BAA-350 (PacBio/Illumina hybrid assembly).</title>
        <authorList>
            <consortium name="The Broad Institute Genomics Platform"/>
            <consortium name="The Broad Institute Genome Sequencing Center for Infectious Disease"/>
            <person name="Earl A."/>
            <person name="Russ C."/>
            <person name="Gilmore M."/>
            <person name="Surin D."/>
            <person name="Walker B."/>
            <person name="Young S."/>
            <person name="Zeng Q."/>
            <person name="Gargeya S."/>
            <person name="Fitzgerald M."/>
            <person name="Haas B."/>
            <person name="Abouelleil A."/>
            <person name="Allen A.W."/>
            <person name="Alvarado L."/>
            <person name="Arachchi H.M."/>
            <person name="Berlin A.M."/>
            <person name="Chapman S.B."/>
            <person name="Gainer-Dewar J."/>
            <person name="Goldberg J."/>
            <person name="Griggs A."/>
            <person name="Gujja S."/>
            <person name="Hansen M."/>
            <person name="Howarth C."/>
            <person name="Imamovic A."/>
            <person name="Ireland A."/>
            <person name="Larimer J."/>
            <person name="McCowan C."/>
            <person name="Murphy C."/>
            <person name="Pearson M."/>
            <person name="Poon T.W."/>
            <person name="Priest M."/>
            <person name="Roberts A."/>
            <person name="Saif S."/>
            <person name="Shea T."/>
            <person name="Sisk P."/>
            <person name="Sykes S."/>
            <person name="Wortman J."/>
            <person name="Nusbaum C."/>
            <person name="Birren B."/>
        </authorList>
    </citation>
    <scope>NUCLEOTIDE SEQUENCE [LARGE SCALE GENOMIC DNA]</scope>
    <source>
        <strain evidence="2 4">ATCC BAA-350</strain>
    </source>
</reference>
<protein>
    <recommendedName>
        <fullName evidence="5">Phage protein</fullName>
    </recommendedName>
</protein>
<gene>
    <name evidence="2" type="ORF">I592_02271</name>
    <name evidence="1" type="ORF">UKC_01696</name>
</gene>